<dbReference type="AlphaFoldDB" id="A0A9P8V4I4"/>
<gene>
    <name evidence="6" type="ORF">F5X68DRAFT_270727</name>
</gene>
<keyword evidence="7" id="KW-1185">Reference proteome</keyword>
<dbReference type="SMART" id="SM00829">
    <property type="entry name" value="PKS_ER"/>
    <property type="match status" value="1"/>
</dbReference>
<reference evidence="6" key="1">
    <citation type="journal article" date="2021" name="Nat. Commun.">
        <title>Genetic determinants of endophytism in the Arabidopsis root mycobiome.</title>
        <authorList>
            <person name="Mesny F."/>
            <person name="Miyauchi S."/>
            <person name="Thiergart T."/>
            <person name="Pickel B."/>
            <person name="Atanasova L."/>
            <person name="Karlsson M."/>
            <person name="Huettel B."/>
            <person name="Barry K.W."/>
            <person name="Haridas S."/>
            <person name="Chen C."/>
            <person name="Bauer D."/>
            <person name="Andreopoulos W."/>
            <person name="Pangilinan J."/>
            <person name="LaButti K."/>
            <person name="Riley R."/>
            <person name="Lipzen A."/>
            <person name="Clum A."/>
            <person name="Drula E."/>
            <person name="Henrissat B."/>
            <person name="Kohler A."/>
            <person name="Grigoriev I.V."/>
            <person name="Martin F.M."/>
            <person name="Hacquard S."/>
        </authorList>
    </citation>
    <scope>NUCLEOTIDE SEQUENCE</scope>
    <source>
        <strain evidence="6">MPI-SDFR-AT-0117</strain>
    </source>
</reference>
<dbReference type="CDD" id="cd05286">
    <property type="entry name" value="QOR2"/>
    <property type="match status" value="1"/>
</dbReference>
<dbReference type="SUPFAM" id="SSF50129">
    <property type="entry name" value="GroES-like"/>
    <property type="match status" value="1"/>
</dbReference>
<dbReference type="GO" id="GO:0003960">
    <property type="term" value="F:quinone reductase (NADPH) activity"/>
    <property type="evidence" value="ECO:0007669"/>
    <property type="project" value="InterPro"/>
</dbReference>
<evidence type="ECO:0000256" key="4">
    <source>
        <dbReference type="ARBA" id="ARBA00070796"/>
    </source>
</evidence>
<dbReference type="InterPro" id="IPR020843">
    <property type="entry name" value="ER"/>
</dbReference>
<dbReference type="Gene3D" id="3.90.180.10">
    <property type="entry name" value="Medium-chain alcohol dehydrogenases, catalytic domain"/>
    <property type="match status" value="1"/>
</dbReference>
<dbReference type="InterPro" id="IPR013149">
    <property type="entry name" value="ADH-like_C"/>
</dbReference>
<dbReference type="GO" id="GO:0070402">
    <property type="term" value="F:NADPH binding"/>
    <property type="evidence" value="ECO:0007669"/>
    <property type="project" value="TreeGrafter"/>
</dbReference>
<dbReference type="GO" id="GO:0035925">
    <property type="term" value="F:mRNA 3'-UTR AU-rich region binding"/>
    <property type="evidence" value="ECO:0007669"/>
    <property type="project" value="TreeGrafter"/>
</dbReference>
<dbReference type="FunFam" id="3.40.50.720:FF:000053">
    <property type="entry name" value="Quinone oxidoreductase 1"/>
    <property type="match status" value="1"/>
</dbReference>
<dbReference type="GO" id="GO:0005829">
    <property type="term" value="C:cytosol"/>
    <property type="evidence" value="ECO:0007669"/>
    <property type="project" value="TreeGrafter"/>
</dbReference>
<evidence type="ECO:0000256" key="2">
    <source>
        <dbReference type="ARBA" id="ARBA00023002"/>
    </source>
</evidence>
<dbReference type="InterPro" id="IPR002364">
    <property type="entry name" value="Quin_OxRdtase/zeta-crystal_CS"/>
</dbReference>
<evidence type="ECO:0000313" key="6">
    <source>
        <dbReference type="EMBL" id="KAH6672777.1"/>
    </source>
</evidence>
<name>A0A9P8V4I4_9PEZI</name>
<dbReference type="EMBL" id="JAGSXJ010000027">
    <property type="protein sequence ID" value="KAH6672777.1"/>
    <property type="molecule type" value="Genomic_DNA"/>
</dbReference>
<protein>
    <recommendedName>
        <fullName evidence="4">Probable quinone oxidoreductase</fullName>
    </recommendedName>
    <alternativeName>
        <fullName evidence="3">NADPH:quinone reductase</fullName>
    </alternativeName>
</protein>
<keyword evidence="2" id="KW-0560">Oxidoreductase</keyword>
<dbReference type="InterPro" id="IPR047618">
    <property type="entry name" value="QOR-like"/>
</dbReference>
<dbReference type="PROSITE" id="PS01162">
    <property type="entry name" value="QOR_ZETA_CRYSTAL"/>
    <property type="match status" value="1"/>
</dbReference>
<dbReference type="Pfam" id="PF08240">
    <property type="entry name" value="ADH_N"/>
    <property type="match status" value="1"/>
</dbReference>
<dbReference type="InterPro" id="IPR036291">
    <property type="entry name" value="NAD(P)-bd_dom_sf"/>
</dbReference>
<dbReference type="PANTHER" id="PTHR48106:SF13">
    <property type="entry name" value="QUINONE OXIDOREDUCTASE-RELATED"/>
    <property type="match status" value="1"/>
</dbReference>
<dbReference type="InterPro" id="IPR013154">
    <property type="entry name" value="ADH-like_N"/>
</dbReference>
<evidence type="ECO:0000313" key="7">
    <source>
        <dbReference type="Proteomes" id="UP000770015"/>
    </source>
</evidence>
<evidence type="ECO:0000259" key="5">
    <source>
        <dbReference type="SMART" id="SM00829"/>
    </source>
</evidence>
<evidence type="ECO:0000256" key="3">
    <source>
        <dbReference type="ARBA" id="ARBA00043088"/>
    </source>
</evidence>
<dbReference type="InterPro" id="IPR011032">
    <property type="entry name" value="GroES-like_sf"/>
</dbReference>
<organism evidence="6 7">
    <name type="scientific">Plectosphaerella plurivora</name>
    <dbReference type="NCBI Taxonomy" id="936078"/>
    <lineage>
        <taxon>Eukaryota</taxon>
        <taxon>Fungi</taxon>
        <taxon>Dikarya</taxon>
        <taxon>Ascomycota</taxon>
        <taxon>Pezizomycotina</taxon>
        <taxon>Sordariomycetes</taxon>
        <taxon>Hypocreomycetidae</taxon>
        <taxon>Glomerellales</taxon>
        <taxon>Plectosphaerellaceae</taxon>
        <taxon>Plectosphaerella</taxon>
    </lineage>
</organism>
<dbReference type="OrthoDB" id="48317at2759"/>
<keyword evidence="1" id="KW-0521">NADP</keyword>
<sequence>MSSSSLPTTIAAVQISKNGGPEVLQYTESVPLPQLGENQVLVHNAYSGVNFIDTYFRTGLYATPAENFPLTLGREASGTVAAVHPSVTSLAVGDKVVYMGGAGTYATYSAVPAHLILRIPEGLPLDTAAASLLQGLTAWTFVREAGVVQPGEWVLVHAAAGGVGGLLVQMLSALGAKVIATAGSEEKCALAKSKGAGWTVNSRGSDIADQVKQITGGHGVDVIFDGVGKATFDLDIELAARKGRLVVFGNASGAVPPFDILRLGPKNLKIMRPVVNNYVAERHELEKYSGELFEMLVSGKVKIDVHKTYPLKNASEAHTDLESRKTTGKLIIKTE</sequence>
<dbReference type="PANTHER" id="PTHR48106">
    <property type="entry name" value="QUINONE OXIDOREDUCTASE PIG3-RELATED"/>
    <property type="match status" value="1"/>
</dbReference>
<dbReference type="Pfam" id="PF00107">
    <property type="entry name" value="ADH_zinc_N"/>
    <property type="match status" value="1"/>
</dbReference>
<dbReference type="GO" id="GO:0008270">
    <property type="term" value="F:zinc ion binding"/>
    <property type="evidence" value="ECO:0007669"/>
    <property type="project" value="InterPro"/>
</dbReference>
<accession>A0A9P8V4I4</accession>
<dbReference type="SUPFAM" id="SSF51735">
    <property type="entry name" value="NAD(P)-binding Rossmann-fold domains"/>
    <property type="match status" value="1"/>
</dbReference>
<proteinExistence type="predicted"/>
<dbReference type="Gene3D" id="3.40.50.720">
    <property type="entry name" value="NAD(P)-binding Rossmann-like Domain"/>
    <property type="match status" value="1"/>
</dbReference>
<comment type="caution">
    <text evidence="6">The sequence shown here is derived from an EMBL/GenBank/DDBJ whole genome shotgun (WGS) entry which is preliminary data.</text>
</comment>
<feature type="domain" description="Enoyl reductase (ER)" evidence="5">
    <location>
        <begin position="19"/>
        <end position="332"/>
    </location>
</feature>
<evidence type="ECO:0000256" key="1">
    <source>
        <dbReference type="ARBA" id="ARBA00022857"/>
    </source>
</evidence>
<dbReference type="Proteomes" id="UP000770015">
    <property type="component" value="Unassembled WGS sequence"/>
</dbReference>